<keyword evidence="3" id="KW-1133">Transmembrane helix</keyword>
<feature type="transmembrane region" description="Helical" evidence="3">
    <location>
        <begin position="133"/>
        <end position="151"/>
    </location>
</feature>
<evidence type="ECO:0000256" key="3">
    <source>
        <dbReference type="SAM" id="Phobius"/>
    </source>
</evidence>
<feature type="transmembrane region" description="Helical" evidence="3">
    <location>
        <begin position="41"/>
        <end position="60"/>
    </location>
</feature>
<accession>A0A1V0SAF3</accession>
<keyword evidence="3" id="KW-0812">Transmembrane</keyword>
<gene>
    <name evidence="4" type="ORF">Catovirus_1_721</name>
</gene>
<keyword evidence="2 3" id="KW-0472">Membrane</keyword>
<evidence type="ECO:0000313" key="4">
    <source>
        <dbReference type="EMBL" id="ARF08671.1"/>
    </source>
</evidence>
<comment type="subcellular location">
    <subcellularLocation>
        <location evidence="1">Membrane</location>
    </subcellularLocation>
</comment>
<feature type="transmembrane region" description="Helical" evidence="3">
    <location>
        <begin position="172"/>
        <end position="194"/>
    </location>
</feature>
<feature type="transmembrane region" description="Helical" evidence="3">
    <location>
        <begin position="254"/>
        <end position="274"/>
    </location>
</feature>
<organism evidence="4">
    <name type="scientific">Catovirus CTV1</name>
    <dbReference type="NCBI Taxonomy" id="1977631"/>
    <lineage>
        <taxon>Viruses</taxon>
        <taxon>Varidnaviria</taxon>
        <taxon>Bamfordvirae</taxon>
        <taxon>Nucleocytoviricota</taxon>
        <taxon>Megaviricetes</taxon>
        <taxon>Imitervirales</taxon>
        <taxon>Mimiviridae</taxon>
        <taxon>Klosneuvirinae</taxon>
        <taxon>Catovirus</taxon>
    </lineage>
</organism>
<evidence type="ECO:0000256" key="2">
    <source>
        <dbReference type="ARBA" id="ARBA00023136"/>
    </source>
</evidence>
<evidence type="ECO:0000256" key="1">
    <source>
        <dbReference type="ARBA" id="ARBA00004370"/>
    </source>
</evidence>
<feature type="transmembrane region" description="Helical" evidence="3">
    <location>
        <begin position="225"/>
        <end position="247"/>
    </location>
</feature>
<name>A0A1V0SAF3_9VIRU</name>
<keyword evidence="4" id="KW-0808">Transferase</keyword>
<proteinExistence type="predicted"/>
<feature type="transmembrane region" description="Helical" evidence="3">
    <location>
        <begin position="65"/>
        <end position="83"/>
    </location>
</feature>
<dbReference type="GO" id="GO:0008610">
    <property type="term" value="P:lipid biosynthetic process"/>
    <property type="evidence" value="ECO:0007669"/>
    <property type="project" value="UniProtKB-ARBA"/>
</dbReference>
<feature type="transmembrane region" description="Helical" evidence="3">
    <location>
        <begin position="286"/>
        <end position="309"/>
    </location>
</feature>
<dbReference type="PANTHER" id="PTHR10414:SF37">
    <property type="entry name" value="BB IN A BOXCAR, ISOFORM C"/>
    <property type="match status" value="1"/>
</dbReference>
<dbReference type="InterPro" id="IPR014472">
    <property type="entry name" value="CHOPT"/>
</dbReference>
<sequence length="332" mass="38402">MEQAILNYRYVSQDDSILAPYYKTISTYCIDYIPINMSPNLITLIGLTGVFVSTFITIFLKNYIGLLATCVICSTLLLFYQIMDTLDGMQGKRVNMYYNPTTELFDHGCDSITTTLVLYNLLNLTNSINQDPLGSIILILCTLINFYLPTWQHANTKIMHFRGGFFNPTESIFFIKILYICIGLFPSIFCNFYVVRFFLLNMIVSTIYHTYVSVVDTYKTTKKTYFNTTLSFVPLLMSYQFVIYSIAYGHYDGFYINTSLSLLIAILNLIWYEISETEFDIYTSFLAHVFASCQNPLSAICAIGLYIYLFRKYTIIMCKILKMETFYSIPKN</sequence>
<dbReference type="Gene3D" id="1.20.120.1760">
    <property type="match status" value="1"/>
</dbReference>
<dbReference type="GO" id="GO:0016020">
    <property type="term" value="C:membrane"/>
    <property type="evidence" value="ECO:0007669"/>
    <property type="project" value="UniProtKB-SubCell"/>
</dbReference>
<dbReference type="InterPro" id="IPR043130">
    <property type="entry name" value="CDP-OH_PTrfase_TM_dom"/>
</dbReference>
<reference evidence="4" key="1">
    <citation type="journal article" date="2017" name="Science">
        <title>Giant viruses with an expanded complement of translation system components.</title>
        <authorList>
            <person name="Schulz F."/>
            <person name="Yutin N."/>
            <person name="Ivanova N.N."/>
            <person name="Ortega D.R."/>
            <person name="Lee T.K."/>
            <person name="Vierheilig J."/>
            <person name="Daims H."/>
            <person name="Horn M."/>
            <person name="Wagner M."/>
            <person name="Jensen G.J."/>
            <person name="Kyrpides N.C."/>
            <person name="Koonin E.V."/>
            <person name="Woyke T."/>
        </authorList>
    </citation>
    <scope>NUCLEOTIDE SEQUENCE</scope>
    <source>
        <strain evidence="4">CTV1</strain>
    </source>
</reference>
<dbReference type="GO" id="GO:0016740">
    <property type="term" value="F:transferase activity"/>
    <property type="evidence" value="ECO:0007669"/>
    <property type="project" value="UniProtKB-KW"/>
</dbReference>
<dbReference type="EMBL" id="KY684083">
    <property type="protein sequence ID" value="ARF08671.1"/>
    <property type="molecule type" value="Genomic_DNA"/>
</dbReference>
<dbReference type="PANTHER" id="PTHR10414">
    <property type="entry name" value="ETHANOLAMINEPHOSPHOTRANSFERASE"/>
    <property type="match status" value="1"/>
</dbReference>
<protein>
    <submittedName>
        <fullName evidence="4">CDP-alcohol phosphatidyltransferase</fullName>
    </submittedName>
</protein>